<dbReference type="HAMAP" id="MF_00215">
    <property type="entry name" value="Pantothen_kinase_1"/>
    <property type="match status" value="1"/>
</dbReference>
<gene>
    <name evidence="14 17" type="primary">coaA</name>
    <name evidence="17" type="ORF">KSB_17080</name>
</gene>
<keyword evidence="7 14" id="KW-0963">Cytoplasm</keyword>
<reference evidence="17 18" key="1">
    <citation type="journal article" date="2021" name="Int. J. Syst. Evol. Microbiol.">
        <title>Reticulibacter mediterranei gen. nov., sp. nov., within the new family Reticulibacteraceae fam. nov., and Ktedonospora formicarum gen. nov., sp. nov., Ktedonobacter robiniae sp. nov., Dictyobacter formicarum sp. nov. and Dictyobacter arantiisoli sp. nov., belonging to the class Ktedonobacteria.</title>
        <authorList>
            <person name="Yabe S."/>
            <person name="Zheng Y."/>
            <person name="Wang C.M."/>
            <person name="Sakai Y."/>
            <person name="Abe K."/>
            <person name="Yokota A."/>
            <person name="Donadio S."/>
            <person name="Cavaletti L."/>
            <person name="Monciardini P."/>
        </authorList>
    </citation>
    <scope>NUCLEOTIDE SEQUENCE [LARGE SCALE GENOMIC DNA]</scope>
    <source>
        <strain evidence="17 18">SOSP1-30</strain>
    </source>
</reference>
<dbReference type="EMBL" id="BNJG01000001">
    <property type="protein sequence ID" value="GHO53233.1"/>
    <property type="molecule type" value="Genomic_DNA"/>
</dbReference>
<sequence length="339" mass="39151">MMAGSNESIFLHPRPGRYIDMHLSKITPKEHSRFLTFSREAWASLRASTPLTLSEERLNALRSLNDRIDLNEVEQVYLPLSRLLNLYVAAAQKLHTATSTFLGHHTAQVPYIIGIAGSVAVGKSTTARLLQALLSDWPSRPRVDLITTDGFLYPNRVLLERDLMQRKGFPQSYNQRRLLQFMLDVKAGKPEVNAPIYSHLIYDIIPDHVQTISQPDILIVEGLNVLQARRPTGRSAQRLFISDFFDFSIYVDAEECDVEQWYVERFLTLRETAFRDPSSFFTRYARLSEQEAIATARDIWQQINGLNLRENIRPTRERAHLILRKGRRHAVEEVRLRKI</sequence>
<evidence type="ECO:0000256" key="4">
    <source>
        <dbReference type="ARBA" id="ARBA00006087"/>
    </source>
</evidence>
<keyword evidence="11 14" id="KW-0067">ATP-binding</keyword>
<protein>
    <recommendedName>
        <fullName evidence="6 14">Pantothenate kinase</fullName>
        <ecNumber evidence="5 14">2.7.1.33</ecNumber>
    </recommendedName>
    <alternativeName>
        <fullName evidence="13 14">Pantothenic acid kinase</fullName>
    </alternativeName>
</protein>
<evidence type="ECO:0000256" key="13">
    <source>
        <dbReference type="ARBA" id="ARBA00032866"/>
    </source>
</evidence>
<evidence type="ECO:0000256" key="7">
    <source>
        <dbReference type="ARBA" id="ARBA00022490"/>
    </source>
</evidence>
<comment type="caution">
    <text evidence="17">The sequence shown here is derived from an EMBL/GenBank/DDBJ whole genome shotgun (WGS) entry which is preliminary data.</text>
</comment>
<dbReference type="PANTHER" id="PTHR10285">
    <property type="entry name" value="URIDINE KINASE"/>
    <property type="match status" value="1"/>
</dbReference>
<evidence type="ECO:0000256" key="3">
    <source>
        <dbReference type="ARBA" id="ARBA00005225"/>
    </source>
</evidence>
<dbReference type="Pfam" id="PF00485">
    <property type="entry name" value="PRK"/>
    <property type="match status" value="1"/>
</dbReference>
<evidence type="ECO:0000256" key="12">
    <source>
        <dbReference type="ARBA" id="ARBA00022993"/>
    </source>
</evidence>
<evidence type="ECO:0000256" key="15">
    <source>
        <dbReference type="RuleBase" id="RU003530"/>
    </source>
</evidence>
<dbReference type="EC" id="2.7.1.33" evidence="5 14"/>
<dbReference type="InterPro" id="IPR027417">
    <property type="entry name" value="P-loop_NTPase"/>
</dbReference>
<evidence type="ECO:0000313" key="17">
    <source>
        <dbReference type="EMBL" id="GHO53233.1"/>
    </source>
</evidence>
<evidence type="ECO:0000256" key="11">
    <source>
        <dbReference type="ARBA" id="ARBA00022840"/>
    </source>
</evidence>
<feature type="domain" description="Phosphoribulokinase/uridine kinase" evidence="16">
    <location>
        <begin position="112"/>
        <end position="255"/>
    </location>
</feature>
<evidence type="ECO:0000256" key="9">
    <source>
        <dbReference type="ARBA" id="ARBA00022741"/>
    </source>
</evidence>
<keyword evidence="8 14" id="KW-0808">Transferase</keyword>
<accession>A0ABQ3UKH6</accession>
<proteinExistence type="inferred from homology"/>
<dbReference type="PIRSF" id="PIRSF000545">
    <property type="entry name" value="Pantothenate_kin"/>
    <property type="match status" value="1"/>
</dbReference>
<comment type="similarity">
    <text evidence="4 14 15">Belongs to the prokaryotic pantothenate kinase family.</text>
</comment>
<dbReference type="GO" id="GO:0016301">
    <property type="term" value="F:kinase activity"/>
    <property type="evidence" value="ECO:0007669"/>
    <property type="project" value="UniProtKB-KW"/>
</dbReference>
<evidence type="ECO:0000256" key="2">
    <source>
        <dbReference type="ARBA" id="ARBA00004496"/>
    </source>
</evidence>
<dbReference type="Proteomes" id="UP000654345">
    <property type="component" value="Unassembled WGS sequence"/>
</dbReference>
<feature type="binding site" evidence="14">
    <location>
        <begin position="117"/>
        <end position="124"/>
    </location>
    <ligand>
        <name>ATP</name>
        <dbReference type="ChEBI" id="CHEBI:30616"/>
    </ligand>
</feature>
<evidence type="ECO:0000256" key="10">
    <source>
        <dbReference type="ARBA" id="ARBA00022777"/>
    </source>
</evidence>
<evidence type="ECO:0000256" key="6">
    <source>
        <dbReference type="ARBA" id="ARBA00015080"/>
    </source>
</evidence>
<dbReference type="Gene3D" id="3.40.50.300">
    <property type="entry name" value="P-loop containing nucleotide triphosphate hydrolases"/>
    <property type="match status" value="1"/>
</dbReference>
<organism evidence="17 18">
    <name type="scientific">Ktedonobacter robiniae</name>
    <dbReference type="NCBI Taxonomy" id="2778365"/>
    <lineage>
        <taxon>Bacteria</taxon>
        <taxon>Bacillati</taxon>
        <taxon>Chloroflexota</taxon>
        <taxon>Ktedonobacteria</taxon>
        <taxon>Ktedonobacterales</taxon>
        <taxon>Ktedonobacteraceae</taxon>
        <taxon>Ktedonobacter</taxon>
    </lineage>
</organism>
<evidence type="ECO:0000256" key="1">
    <source>
        <dbReference type="ARBA" id="ARBA00001206"/>
    </source>
</evidence>
<dbReference type="InterPro" id="IPR006083">
    <property type="entry name" value="PRK/URK"/>
</dbReference>
<keyword evidence="18" id="KW-1185">Reference proteome</keyword>
<dbReference type="CDD" id="cd02025">
    <property type="entry name" value="PanK"/>
    <property type="match status" value="1"/>
</dbReference>
<evidence type="ECO:0000313" key="18">
    <source>
        <dbReference type="Proteomes" id="UP000654345"/>
    </source>
</evidence>
<comment type="subcellular location">
    <subcellularLocation>
        <location evidence="2 14 15">Cytoplasm</location>
    </subcellularLocation>
</comment>
<dbReference type="SUPFAM" id="SSF52540">
    <property type="entry name" value="P-loop containing nucleoside triphosphate hydrolases"/>
    <property type="match status" value="1"/>
</dbReference>
<keyword evidence="9 14" id="KW-0547">Nucleotide-binding</keyword>
<evidence type="ECO:0000256" key="8">
    <source>
        <dbReference type="ARBA" id="ARBA00022679"/>
    </source>
</evidence>
<dbReference type="InterPro" id="IPR004566">
    <property type="entry name" value="PanK"/>
</dbReference>
<keyword evidence="12 14" id="KW-0173">Coenzyme A biosynthesis</keyword>
<comment type="catalytic activity">
    <reaction evidence="1 14 15">
        <text>(R)-pantothenate + ATP = (R)-4'-phosphopantothenate + ADP + H(+)</text>
        <dbReference type="Rhea" id="RHEA:16373"/>
        <dbReference type="ChEBI" id="CHEBI:10986"/>
        <dbReference type="ChEBI" id="CHEBI:15378"/>
        <dbReference type="ChEBI" id="CHEBI:29032"/>
        <dbReference type="ChEBI" id="CHEBI:30616"/>
        <dbReference type="ChEBI" id="CHEBI:456216"/>
        <dbReference type="EC" id="2.7.1.33"/>
    </reaction>
</comment>
<name>A0ABQ3UKH6_9CHLR</name>
<keyword evidence="10 14" id="KW-0418">Kinase</keyword>
<comment type="pathway">
    <text evidence="3 14 15">Cofactor biosynthesis; coenzyme A biosynthesis; CoA from (R)-pantothenate: step 1/5.</text>
</comment>
<evidence type="ECO:0000256" key="5">
    <source>
        <dbReference type="ARBA" id="ARBA00012102"/>
    </source>
</evidence>
<evidence type="ECO:0000259" key="16">
    <source>
        <dbReference type="Pfam" id="PF00485"/>
    </source>
</evidence>
<evidence type="ECO:0000256" key="14">
    <source>
        <dbReference type="HAMAP-Rule" id="MF_00215"/>
    </source>
</evidence>
<dbReference type="NCBIfam" id="TIGR00554">
    <property type="entry name" value="panK_bact"/>
    <property type="match status" value="1"/>
</dbReference>